<dbReference type="SMART" id="SM00342">
    <property type="entry name" value="HTH_ARAC"/>
    <property type="match status" value="1"/>
</dbReference>
<evidence type="ECO:0000256" key="3">
    <source>
        <dbReference type="ARBA" id="ARBA00023163"/>
    </source>
</evidence>
<dbReference type="Pfam" id="PF02311">
    <property type="entry name" value="AraC_binding"/>
    <property type="match status" value="1"/>
</dbReference>
<dbReference type="PROSITE" id="PS01124">
    <property type="entry name" value="HTH_ARAC_FAMILY_2"/>
    <property type="match status" value="1"/>
</dbReference>
<dbReference type="EMBL" id="JQCR01000002">
    <property type="protein sequence ID" value="KGE18780.1"/>
    <property type="molecule type" value="Genomic_DNA"/>
</dbReference>
<evidence type="ECO:0000259" key="4">
    <source>
        <dbReference type="PROSITE" id="PS01124"/>
    </source>
</evidence>
<proteinExistence type="predicted"/>
<dbReference type="PANTHER" id="PTHR43280">
    <property type="entry name" value="ARAC-FAMILY TRANSCRIPTIONAL REGULATOR"/>
    <property type="match status" value="1"/>
</dbReference>
<sequence>MIKDRGLIFEKQLGVSDFPLRIAYTDSTQIKNSDRVVYLHWHKEFELSYIIEGSMVMEIDAKPMLVQAGDVIMINPNEIHSSYCINDTNCRLYGIIFSMDLLSSSRKDVCQTKYVEPFLSGLYKLPALIQNEPGWQLSVVENVRMIIQAYQVKTMGYELRIKAGLYTILSEIISNQVFLTTPPAAAMDQNHLDIERLQKSIQYMETHYTKRIYIEEIAAESGLGVERFYKFFKRYTGETPVSYLNRHRIRIAINYLLYTDQSVLDIAYKTGFENVSYFIKTFKKHTGVTPGEIRKQGLKDGLV</sequence>
<keyword evidence="1" id="KW-0805">Transcription regulation</keyword>
<dbReference type="Pfam" id="PF12833">
    <property type="entry name" value="HTH_18"/>
    <property type="match status" value="1"/>
</dbReference>
<dbReference type="PRINTS" id="PR00032">
    <property type="entry name" value="HTHARAC"/>
</dbReference>
<dbReference type="Gene3D" id="2.60.120.10">
    <property type="entry name" value="Jelly Rolls"/>
    <property type="match status" value="1"/>
</dbReference>
<dbReference type="InterPro" id="IPR018060">
    <property type="entry name" value="HTH_AraC"/>
</dbReference>
<dbReference type="GO" id="GO:0003700">
    <property type="term" value="F:DNA-binding transcription factor activity"/>
    <property type="evidence" value="ECO:0007669"/>
    <property type="project" value="InterPro"/>
</dbReference>
<dbReference type="STRING" id="268407.PWYN_04910"/>
<comment type="caution">
    <text evidence="5">The sequence shown here is derived from an EMBL/GenBank/DDBJ whole genome shotgun (WGS) entry which is preliminary data.</text>
</comment>
<dbReference type="InterPro" id="IPR020449">
    <property type="entry name" value="Tscrpt_reg_AraC-type_HTH"/>
</dbReference>
<dbReference type="OrthoDB" id="9791615at2"/>
<feature type="domain" description="HTH araC/xylS-type" evidence="4">
    <location>
        <begin position="198"/>
        <end position="296"/>
    </location>
</feature>
<dbReference type="eggNOG" id="COG2207">
    <property type="taxonomic scope" value="Bacteria"/>
</dbReference>
<keyword evidence="6" id="KW-1185">Reference proteome</keyword>
<organism evidence="5 6">
    <name type="scientific">Paenibacillus wynnii</name>
    <dbReference type="NCBI Taxonomy" id="268407"/>
    <lineage>
        <taxon>Bacteria</taxon>
        <taxon>Bacillati</taxon>
        <taxon>Bacillota</taxon>
        <taxon>Bacilli</taxon>
        <taxon>Bacillales</taxon>
        <taxon>Paenibacillaceae</taxon>
        <taxon>Paenibacillus</taxon>
    </lineage>
</organism>
<dbReference type="Proteomes" id="UP000029734">
    <property type="component" value="Unassembled WGS sequence"/>
</dbReference>
<dbReference type="RefSeq" id="WP_052087754.1">
    <property type="nucleotide sequence ID" value="NZ_JQCR01000002.1"/>
</dbReference>
<dbReference type="InterPro" id="IPR003313">
    <property type="entry name" value="AraC-bd"/>
</dbReference>
<dbReference type="InterPro" id="IPR009057">
    <property type="entry name" value="Homeodomain-like_sf"/>
</dbReference>
<reference evidence="5 6" key="2">
    <citation type="submission" date="2014-10" db="EMBL/GenBank/DDBJ databases">
        <title>Comparative genomics of the Paenibacillus odorifer group.</title>
        <authorList>
            <person name="Tsai Y.-C."/>
            <person name="Martin N."/>
            <person name="Korlach J."/>
            <person name="Wiedmann M."/>
        </authorList>
    </citation>
    <scope>NUCLEOTIDE SEQUENCE [LARGE SCALE GENOMIC DNA]</scope>
    <source>
        <strain evidence="5 6">DSM 18334</strain>
    </source>
</reference>
<dbReference type="InterPro" id="IPR018062">
    <property type="entry name" value="HTH_AraC-typ_CS"/>
</dbReference>
<protein>
    <recommendedName>
        <fullName evidence="4">HTH araC/xylS-type domain-containing protein</fullName>
    </recommendedName>
</protein>
<dbReference type="SUPFAM" id="SSF51215">
    <property type="entry name" value="Regulatory protein AraC"/>
    <property type="match status" value="1"/>
</dbReference>
<reference evidence="5 6" key="1">
    <citation type="submission" date="2014-08" db="EMBL/GenBank/DDBJ databases">
        <authorList>
            <person name="den Bakker H.C."/>
        </authorList>
    </citation>
    <scope>NUCLEOTIDE SEQUENCE [LARGE SCALE GENOMIC DNA]</scope>
    <source>
        <strain evidence="5 6">DSM 18334</strain>
    </source>
</reference>
<gene>
    <name evidence="5" type="ORF">PWYN_04910</name>
</gene>
<dbReference type="InterPro" id="IPR014710">
    <property type="entry name" value="RmlC-like_jellyroll"/>
</dbReference>
<dbReference type="PANTHER" id="PTHR43280:SF28">
    <property type="entry name" value="HTH-TYPE TRANSCRIPTIONAL ACTIVATOR RHAS"/>
    <property type="match status" value="1"/>
</dbReference>
<dbReference type="Gene3D" id="1.10.10.60">
    <property type="entry name" value="Homeodomain-like"/>
    <property type="match status" value="2"/>
</dbReference>
<evidence type="ECO:0000256" key="2">
    <source>
        <dbReference type="ARBA" id="ARBA00023125"/>
    </source>
</evidence>
<accession>A0A098M8B0</accession>
<evidence type="ECO:0000256" key="1">
    <source>
        <dbReference type="ARBA" id="ARBA00023015"/>
    </source>
</evidence>
<dbReference type="GO" id="GO:0043565">
    <property type="term" value="F:sequence-specific DNA binding"/>
    <property type="evidence" value="ECO:0007669"/>
    <property type="project" value="InterPro"/>
</dbReference>
<dbReference type="AlphaFoldDB" id="A0A098M8B0"/>
<evidence type="ECO:0000313" key="5">
    <source>
        <dbReference type="EMBL" id="KGE18780.1"/>
    </source>
</evidence>
<name>A0A098M8B0_9BACL</name>
<dbReference type="PROSITE" id="PS00041">
    <property type="entry name" value="HTH_ARAC_FAMILY_1"/>
    <property type="match status" value="1"/>
</dbReference>
<evidence type="ECO:0000313" key="6">
    <source>
        <dbReference type="Proteomes" id="UP000029734"/>
    </source>
</evidence>
<keyword evidence="2" id="KW-0238">DNA-binding</keyword>
<keyword evidence="3" id="KW-0804">Transcription</keyword>
<dbReference type="SUPFAM" id="SSF46689">
    <property type="entry name" value="Homeodomain-like"/>
    <property type="match status" value="2"/>
</dbReference>
<dbReference type="InterPro" id="IPR037923">
    <property type="entry name" value="HTH-like"/>
</dbReference>